<evidence type="ECO:0000313" key="1">
    <source>
        <dbReference type="EMBL" id="MEN2789398.1"/>
    </source>
</evidence>
<evidence type="ECO:0000313" key="2">
    <source>
        <dbReference type="Proteomes" id="UP001419910"/>
    </source>
</evidence>
<sequence length="424" mass="44312">MSIAYIIVFDQLCFISEVDMRIGVALVALSSLIAQPVFAQALTPEAPLVGGVFVPIKTVVASSLDGKCVDVSKYYVSINIAQLQIQRSTSWITSLFSASKSLGAKLDVSLRRMDGTDAPKPFSRSINLNAEKVGNSLFLAPIKNVKTMEKYDLTPKGVEYSGIGIAFYFVQTDQGSPEFKVFQSLVKVTGALPLPANPYAEGLKMAGDLTQEIFSSNVADGQTGNPDAIMDATLATNEEQANDAGCAESGLVAGAQAVVYPFQGNVAGLHVLPLGDLGKYCYWKPGGGARIVYYKKTGACADSPPDAAVPLDNPLIAFAVNTWRKPGTGVGQSPPIPASPGSKGTTTVTGADVTAFATIDSNKATIGGLDLSHIAKLAQALVGKSPLSKSELKSTLDSSSPVEQEAALALGRCKALGIDPAECR</sequence>
<dbReference type="EMBL" id="JBDIME010000004">
    <property type="protein sequence ID" value="MEN2789398.1"/>
    <property type="molecule type" value="Genomic_DNA"/>
</dbReference>
<gene>
    <name evidence="1" type="ORF">ABC974_07170</name>
</gene>
<keyword evidence="2" id="KW-1185">Reference proteome</keyword>
<organism evidence="1 2">
    <name type="scientific">Sphingomonas oligophenolica</name>
    <dbReference type="NCBI Taxonomy" id="301154"/>
    <lineage>
        <taxon>Bacteria</taxon>
        <taxon>Pseudomonadati</taxon>
        <taxon>Pseudomonadota</taxon>
        <taxon>Alphaproteobacteria</taxon>
        <taxon>Sphingomonadales</taxon>
        <taxon>Sphingomonadaceae</taxon>
        <taxon>Sphingomonas</taxon>
    </lineage>
</organism>
<comment type="caution">
    <text evidence="1">The sequence shown here is derived from an EMBL/GenBank/DDBJ whole genome shotgun (WGS) entry which is preliminary data.</text>
</comment>
<accession>A0ABU9Y0R1</accession>
<proteinExistence type="predicted"/>
<reference evidence="1 2" key="1">
    <citation type="submission" date="2024-05" db="EMBL/GenBank/DDBJ databases">
        <authorList>
            <person name="Liu Q."/>
            <person name="Xin Y.-H."/>
        </authorList>
    </citation>
    <scope>NUCLEOTIDE SEQUENCE [LARGE SCALE GENOMIC DNA]</scope>
    <source>
        <strain evidence="1 2">CGMCC 1.10181</strain>
    </source>
</reference>
<dbReference type="Proteomes" id="UP001419910">
    <property type="component" value="Unassembled WGS sequence"/>
</dbReference>
<protein>
    <submittedName>
        <fullName evidence="1">Uncharacterized protein</fullName>
    </submittedName>
</protein>
<dbReference type="RefSeq" id="WP_345840397.1">
    <property type="nucleotide sequence ID" value="NZ_JBDIME010000004.1"/>
</dbReference>
<name>A0ABU9Y0R1_9SPHN</name>